<evidence type="ECO:0000259" key="11">
    <source>
        <dbReference type="Pfam" id="PF02463"/>
    </source>
</evidence>
<keyword evidence="5 9" id="KW-0227">DNA damage</keyword>
<dbReference type="SUPFAM" id="SSF52540">
    <property type="entry name" value="P-loop containing nucleoside triphosphate hydrolases"/>
    <property type="match status" value="2"/>
</dbReference>
<dbReference type="PANTHER" id="PTHR11059">
    <property type="entry name" value="DNA REPAIR PROTEIN RECN"/>
    <property type="match status" value="1"/>
</dbReference>
<evidence type="ECO:0000256" key="2">
    <source>
        <dbReference type="ARBA" id="ARBA00009441"/>
    </source>
</evidence>
<evidence type="ECO:0000256" key="10">
    <source>
        <dbReference type="SAM" id="Coils"/>
    </source>
</evidence>
<evidence type="ECO:0000256" key="5">
    <source>
        <dbReference type="ARBA" id="ARBA00022763"/>
    </source>
</evidence>
<dbReference type="InterPro" id="IPR004604">
    <property type="entry name" value="DNA_recomb/repair_RecN"/>
</dbReference>
<evidence type="ECO:0000256" key="4">
    <source>
        <dbReference type="ARBA" id="ARBA00022741"/>
    </source>
</evidence>
<dbReference type="GO" id="GO:0043590">
    <property type="term" value="C:bacterial nucleoid"/>
    <property type="evidence" value="ECO:0007669"/>
    <property type="project" value="TreeGrafter"/>
</dbReference>
<comment type="similarity">
    <text evidence="2 9">Belongs to the RecN family.</text>
</comment>
<dbReference type="InterPro" id="IPR027417">
    <property type="entry name" value="P-loop_NTPase"/>
</dbReference>
<name>A0A1M4Y6Q4_9CLOT</name>
<reference evidence="13" key="1">
    <citation type="submission" date="2016-11" db="EMBL/GenBank/DDBJ databases">
        <authorList>
            <person name="Varghese N."/>
            <person name="Submissions S."/>
        </authorList>
    </citation>
    <scope>NUCLEOTIDE SEQUENCE [LARGE SCALE GENOMIC DNA]</scope>
    <source>
        <strain evidence="13">DSM 10124</strain>
    </source>
</reference>
<keyword evidence="4" id="KW-0547">Nucleotide-binding</keyword>
<dbReference type="GO" id="GO:0006281">
    <property type="term" value="P:DNA repair"/>
    <property type="evidence" value="ECO:0007669"/>
    <property type="project" value="UniProtKB-KW"/>
</dbReference>
<evidence type="ECO:0000256" key="9">
    <source>
        <dbReference type="PIRNR" id="PIRNR003128"/>
    </source>
</evidence>
<dbReference type="Gene3D" id="3.40.50.300">
    <property type="entry name" value="P-loop containing nucleotide triphosphate hydrolases"/>
    <property type="match status" value="2"/>
</dbReference>
<feature type="coiled-coil region" evidence="10">
    <location>
        <begin position="286"/>
        <end position="365"/>
    </location>
</feature>
<dbReference type="Proteomes" id="UP000184423">
    <property type="component" value="Unassembled WGS sequence"/>
</dbReference>
<dbReference type="EMBL" id="FQVG01000029">
    <property type="protein sequence ID" value="SHF01388.1"/>
    <property type="molecule type" value="Genomic_DNA"/>
</dbReference>
<dbReference type="FunFam" id="3.40.50.300:FF:000356">
    <property type="entry name" value="DNA repair protein RecN"/>
    <property type="match status" value="1"/>
</dbReference>
<feature type="domain" description="RecF/RecN/SMC N-terminal" evidence="11">
    <location>
        <begin position="2"/>
        <end position="508"/>
    </location>
</feature>
<evidence type="ECO:0000256" key="8">
    <source>
        <dbReference type="ARBA" id="ARBA00033408"/>
    </source>
</evidence>
<evidence type="ECO:0000313" key="13">
    <source>
        <dbReference type="Proteomes" id="UP000184423"/>
    </source>
</evidence>
<keyword evidence="10" id="KW-0175">Coiled coil</keyword>
<dbReference type="PIRSF" id="PIRSF003128">
    <property type="entry name" value="RecN"/>
    <property type="match status" value="1"/>
</dbReference>
<dbReference type="RefSeq" id="WP_073248905.1">
    <property type="nucleotide sequence ID" value="NZ_FQVG01000029.1"/>
</dbReference>
<gene>
    <name evidence="12" type="ORF">SAMN02746091_01585</name>
</gene>
<evidence type="ECO:0000256" key="6">
    <source>
        <dbReference type="ARBA" id="ARBA00022840"/>
    </source>
</evidence>
<dbReference type="NCBIfam" id="TIGR00634">
    <property type="entry name" value="recN"/>
    <property type="match status" value="1"/>
</dbReference>
<protein>
    <recommendedName>
        <fullName evidence="3 9">DNA repair protein RecN</fullName>
    </recommendedName>
    <alternativeName>
        <fullName evidence="8 9">Recombination protein N</fullName>
    </alternativeName>
</protein>
<organism evidence="12 13">
    <name type="scientific">Caloramator proteoclasticus DSM 10124</name>
    <dbReference type="NCBI Taxonomy" id="1121262"/>
    <lineage>
        <taxon>Bacteria</taxon>
        <taxon>Bacillati</taxon>
        <taxon>Bacillota</taxon>
        <taxon>Clostridia</taxon>
        <taxon>Eubacteriales</taxon>
        <taxon>Clostridiaceae</taxon>
        <taxon>Caloramator</taxon>
    </lineage>
</organism>
<dbReference type="AlphaFoldDB" id="A0A1M4Y6Q4"/>
<keyword evidence="7 9" id="KW-0234">DNA repair</keyword>
<dbReference type="CDD" id="cd03241">
    <property type="entry name" value="ABC_RecN"/>
    <property type="match status" value="2"/>
</dbReference>
<dbReference type="PANTHER" id="PTHR11059:SF0">
    <property type="entry name" value="DNA REPAIR PROTEIN RECN"/>
    <property type="match status" value="1"/>
</dbReference>
<dbReference type="Pfam" id="PF02463">
    <property type="entry name" value="SMC_N"/>
    <property type="match status" value="1"/>
</dbReference>
<sequence length="564" mass="64925">MLLKLRIKNFALIDELELDFSGGFNVLTGETGAGKSILIDSVSFLVGEKFNREIIRTGCDYAYVEGIFEIKNDKINYLLRESGIDNDDYLILAREINQNNKSILRVNGRTTSLSFIREISKYLIDIHGQHEHQSLLDEAKHIDILDSFCGDAFKSIKIGYRELFEKLKSIEKEIDRLTQDEQLRLRKIDLLKFQVQEINDAQLKEGEEEELIQRRDILKNAEKIFSCLNLAYQKIYSSDDYESAFDSIGSAMVSLEQISQYDDKLNTIKMAIEEVYYKLEDAIESIREYKDKIEYNDEELNEIENRLDLINNLKRKYGKDIKEILNYYNNISIELEELEKSDEKLEELKKEYENILNELNLVAYKITNIRKETGIKLKEKIEAELKYLGMEKAVFEVDITEKDKFDNNGKDEVRFLISSNIGEPLKPLHKVASGGEISRIMLAIKSVVADVDSIPILIFDEIDTGISGRTAQSVAEKMVLISKKHQILCVTHLPQIASMGDKHFKIQKIVSDNKTITLVSDLQNQDRIDEIARMLGGAIVTELTKTNAKEILLLAEQLKNQIRH</sequence>
<dbReference type="FunFam" id="3.40.50.300:FF:000319">
    <property type="entry name" value="DNA repair protein RecN"/>
    <property type="match status" value="1"/>
</dbReference>
<proteinExistence type="inferred from homology"/>
<keyword evidence="6" id="KW-0067">ATP-binding</keyword>
<keyword evidence="13" id="KW-1185">Reference proteome</keyword>
<dbReference type="GO" id="GO:0009432">
    <property type="term" value="P:SOS response"/>
    <property type="evidence" value="ECO:0007669"/>
    <property type="project" value="TreeGrafter"/>
</dbReference>
<evidence type="ECO:0000313" key="12">
    <source>
        <dbReference type="EMBL" id="SHF01388.1"/>
    </source>
</evidence>
<dbReference type="InterPro" id="IPR003395">
    <property type="entry name" value="RecF/RecN/SMC_N"/>
</dbReference>
<evidence type="ECO:0000256" key="7">
    <source>
        <dbReference type="ARBA" id="ARBA00023204"/>
    </source>
</evidence>
<dbReference type="GO" id="GO:0005524">
    <property type="term" value="F:ATP binding"/>
    <property type="evidence" value="ECO:0007669"/>
    <property type="project" value="UniProtKB-KW"/>
</dbReference>
<comment type="function">
    <text evidence="1 9">May be involved in recombinational repair of damaged DNA.</text>
</comment>
<evidence type="ECO:0000256" key="3">
    <source>
        <dbReference type="ARBA" id="ARBA00021315"/>
    </source>
</evidence>
<evidence type="ECO:0000256" key="1">
    <source>
        <dbReference type="ARBA" id="ARBA00003618"/>
    </source>
</evidence>
<dbReference type="GO" id="GO:0006310">
    <property type="term" value="P:DNA recombination"/>
    <property type="evidence" value="ECO:0007669"/>
    <property type="project" value="InterPro"/>
</dbReference>
<accession>A0A1M4Y6Q4</accession>